<dbReference type="PANTHER" id="PTHR16171:SF7">
    <property type="entry name" value="DNA REPAIR PROTEIN RAD2"/>
    <property type="match status" value="1"/>
</dbReference>
<dbReference type="InterPro" id="IPR036279">
    <property type="entry name" value="5-3_exonuclease_C_sf"/>
</dbReference>
<dbReference type="GO" id="GO:0046872">
    <property type="term" value="F:metal ion binding"/>
    <property type="evidence" value="ECO:0007669"/>
    <property type="project" value="UniProtKB-KW"/>
</dbReference>
<evidence type="ECO:0000256" key="6">
    <source>
        <dbReference type="ARBA" id="ARBA00022759"/>
    </source>
</evidence>
<keyword evidence="11" id="KW-0539">Nucleus</keyword>
<keyword evidence="6" id="KW-0255">Endonuclease</keyword>
<feature type="region of interest" description="Disordered" evidence="13">
    <location>
        <begin position="152"/>
        <end position="181"/>
    </location>
</feature>
<dbReference type="PROSITE" id="PS00842">
    <property type="entry name" value="XPG_2"/>
    <property type="match status" value="1"/>
</dbReference>
<evidence type="ECO:0000256" key="7">
    <source>
        <dbReference type="ARBA" id="ARBA00022763"/>
    </source>
</evidence>
<dbReference type="Gene3D" id="1.10.150.20">
    <property type="entry name" value="5' to 3' exonuclease, C-terminal subdomain"/>
    <property type="match status" value="1"/>
</dbReference>
<feature type="domain" description="XPG N-terminal" evidence="15">
    <location>
        <begin position="1"/>
        <end position="98"/>
    </location>
</feature>
<dbReference type="FunFam" id="1.10.150.20:FF:000057">
    <property type="entry name" value="RAD2p Single-stranded DNA endonuclease"/>
    <property type="match status" value="1"/>
</dbReference>
<dbReference type="InterPro" id="IPR006085">
    <property type="entry name" value="XPG_DNA_repair_N"/>
</dbReference>
<dbReference type="GO" id="GO:0005634">
    <property type="term" value="C:nucleus"/>
    <property type="evidence" value="ECO:0007669"/>
    <property type="project" value="UniProtKB-SubCell"/>
</dbReference>
<evidence type="ECO:0000313" key="16">
    <source>
        <dbReference type="EMBL" id="KAH8092642.1"/>
    </source>
</evidence>
<dbReference type="InterPro" id="IPR008918">
    <property type="entry name" value="HhH2"/>
</dbReference>
<dbReference type="SMART" id="SM00279">
    <property type="entry name" value="HhH2"/>
    <property type="match status" value="1"/>
</dbReference>
<evidence type="ECO:0000256" key="11">
    <source>
        <dbReference type="ARBA" id="ARBA00023242"/>
    </source>
</evidence>
<dbReference type="PROSITE" id="PS00841">
    <property type="entry name" value="XPG_1"/>
    <property type="match status" value="1"/>
</dbReference>
<feature type="coiled-coil region" evidence="12">
    <location>
        <begin position="759"/>
        <end position="793"/>
    </location>
</feature>
<dbReference type="SUPFAM" id="SSF88723">
    <property type="entry name" value="PIN domain-like"/>
    <property type="match status" value="1"/>
</dbReference>
<feature type="compositionally biased region" description="Acidic residues" evidence="13">
    <location>
        <begin position="1144"/>
        <end position="1157"/>
    </location>
</feature>
<keyword evidence="5" id="KW-0479">Metal-binding</keyword>
<evidence type="ECO:0000256" key="8">
    <source>
        <dbReference type="ARBA" id="ARBA00022801"/>
    </source>
</evidence>
<dbReference type="InterPro" id="IPR006086">
    <property type="entry name" value="XPG-I_dom"/>
</dbReference>
<organism evidence="16 17">
    <name type="scientific">Cristinia sonorae</name>
    <dbReference type="NCBI Taxonomy" id="1940300"/>
    <lineage>
        <taxon>Eukaryota</taxon>
        <taxon>Fungi</taxon>
        <taxon>Dikarya</taxon>
        <taxon>Basidiomycota</taxon>
        <taxon>Agaricomycotina</taxon>
        <taxon>Agaricomycetes</taxon>
        <taxon>Agaricomycetidae</taxon>
        <taxon>Agaricales</taxon>
        <taxon>Pleurotineae</taxon>
        <taxon>Stephanosporaceae</taxon>
        <taxon>Cristinia</taxon>
    </lineage>
</organism>
<evidence type="ECO:0000256" key="1">
    <source>
        <dbReference type="ARBA" id="ARBA00001946"/>
    </source>
</evidence>
<dbReference type="SMART" id="SM00484">
    <property type="entry name" value="XPGI"/>
    <property type="match status" value="1"/>
</dbReference>
<dbReference type="InterPro" id="IPR029060">
    <property type="entry name" value="PIN-like_dom_sf"/>
</dbReference>
<reference evidence="16" key="1">
    <citation type="journal article" date="2021" name="New Phytol.">
        <title>Evolutionary innovations through gain and loss of genes in the ectomycorrhizal Boletales.</title>
        <authorList>
            <person name="Wu G."/>
            <person name="Miyauchi S."/>
            <person name="Morin E."/>
            <person name="Kuo A."/>
            <person name="Drula E."/>
            <person name="Varga T."/>
            <person name="Kohler A."/>
            <person name="Feng B."/>
            <person name="Cao Y."/>
            <person name="Lipzen A."/>
            <person name="Daum C."/>
            <person name="Hundley H."/>
            <person name="Pangilinan J."/>
            <person name="Johnson J."/>
            <person name="Barry K."/>
            <person name="LaButti K."/>
            <person name="Ng V."/>
            <person name="Ahrendt S."/>
            <person name="Min B."/>
            <person name="Choi I.G."/>
            <person name="Park H."/>
            <person name="Plett J.M."/>
            <person name="Magnuson J."/>
            <person name="Spatafora J.W."/>
            <person name="Nagy L.G."/>
            <person name="Henrissat B."/>
            <person name="Grigoriev I.V."/>
            <person name="Yang Z.L."/>
            <person name="Xu J."/>
            <person name="Martin F.M."/>
        </authorList>
    </citation>
    <scope>NUCLEOTIDE SEQUENCE</scope>
    <source>
        <strain evidence="16">KKN 215</strain>
    </source>
</reference>
<keyword evidence="17" id="KW-1185">Reference proteome</keyword>
<feature type="domain" description="XPG-I" evidence="14">
    <location>
        <begin position="803"/>
        <end position="872"/>
    </location>
</feature>
<feature type="region of interest" description="Disordered" evidence="13">
    <location>
        <begin position="450"/>
        <end position="740"/>
    </location>
</feature>
<evidence type="ECO:0000259" key="15">
    <source>
        <dbReference type="SMART" id="SM00485"/>
    </source>
</evidence>
<dbReference type="OrthoDB" id="31113at2759"/>
<dbReference type="PRINTS" id="PR00066">
    <property type="entry name" value="XRODRMPGMNTG"/>
</dbReference>
<dbReference type="EMBL" id="JAEVFJ010000031">
    <property type="protein sequence ID" value="KAH8092642.1"/>
    <property type="molecule type" value="Genomic_DNA"/>
</dbReference>
<feature type="compositionally biased region" description="Low complexity" evidence="13">
    <location>
        <begin position="474"/>
        <end position="496"/>
    </location>
</feature>
<feature type="region of interest" description="Disordered" evidence="13">
    <location>
        <begin position="411"/>
        <end position="430"/>
    </location>
</feature>
<evidence type="ECO:0000256" key="9">
    <source>
        <dbReference type="ARBA" id="ARBA00022842"/>
    </source>
</evidence>
<feature type="compositionally biased region" description="Acidic residues" evidence="13">
    <location>
        <begin position="1194"/>
        <end position="1204"/>
    </location>
</feature>
<proteinExistence type="inferred from homology"/>
<feature type="region of interest" description="Disordered" evidence="13">
    <location>
        <begin position="340"/>
        <end position="367"/>
    </location>
</feature>
<keyword evidence="7" id="KW-0227">DNA damage</keyword>
<dbReference type="SUPFAM" id="SSF47807">
    <property type="entry name" value="5' to 3' exonuclease, C-terminal subdomain"/>
    <property type="match status" value="1"/>
</dbReference>
<evidence type="ECO:0000259" key="14">
    <source>
        <dbReference type="SMART" id="SM00484"/>
    </source>
</evidence>
<dbReference type="GO" id="GO:0006289">
    <property type="term" value="P:nucleotide-excision repair"/>
    <property type="evidence" value="ECO:0007669"/>
    <property type="project" value="InterPro"/>
</dbReference>
<dbReference type="InterPro" id="IPR006084">
    <property type="entry name" value="XPG/Rad2"/>
</dbReference>
<dbReference type="InterPro" id="IPR019974">
    <property type="entry name" value="XPG_CS"/>
</dbReference>
<feature type="compositionally biased region" description="Pro residues" evidence="13">
    <location>
        <begin position="646"/>
        <end position="656"/>
    </location>
</feature>
<evidence type="ECO:0000256" key="3">
    <source>
        <dbReference type="ARBA" id="ARBA00005283"/>
    </source>
</evidence>
<feature type="compositionally biased region" description="Basic residues" evidence="13">
    <location>
        <begin position="1112"/>
        <end position="1125"/>
    </location>
</feature>
<dbReference type="Pfam" id="PF00752">
    <property type="entry name" value="XPG_N"/>
    <property type="match status" value="1"/>
</dbReference>
<feature type="compositionally biased region" description="Low complexity" evidence="13">
    <location>
        <begin position="1062"/>
        <end position="1083"/>
    </location>
</feature>
<comment type="similarity">
    <text evidence="3">Belongs to the XPG/RAD2 endonuclease family. XPG subfamily.</text>
</comment>
<comment type="subcellular location">
    <subcellularLocation>
        <location evidence="2">Nucleus</location>
    </subcellularLocation>
</comment>
<comment type="cofactor">
    <cofactor evidence="1">
        <name>Mg(2+)</name>
        <dbReference type="ChEBI" id="CHEBI:18420"/>
    </cofactor>
</comment>
<evidence type="ECO:0000256" key="10">
    <source>
        <dbReference type="ARBA" id="ARBA00023204"/>
    </source>
</evidence>
<dbReference type="PANTHER" id="PTHR16171">
    <property type="entry name" value="DNA REPAIR PROTEIN COMPLEMENTING XP-G CELLS-RELATED"/>
    <property type="match status" value="1"/>
</dbReference>
<gene>
    <name evidence="16" type="ORF">BXZ70DRAFT_449969</name>
</gene>
<keyword evidence="10" id="KW-0234">DNA repair</keyword>
<dbReference type="CDD" id="cd09868">
    <property type="entry name" value="PIN_XPG_RAD2"/>
    <property type="match status" value="2"/>
</dbReference>
<feature type="region of interest" description="Disordered" evidence="13">
    <location>
        <begin position="1059"/>
        <end position="1204"/>
    </location>
</feature>
<dbReference type="Pfam" id="PF00867">
    <property type="entry name" value="XPG_I"/>
    <property type="match status" value="1"/>
</dbReference>
<evidence type="ECO:0000256" key="12">
    <source>
        <dbReference type="SAM" id="Coils"/>
    </source>
</evidence>
<comment type="caution">
    <text evidence="16">The sequence shown here is derived from an EMBL/GenBank/DDBJ whole genome shotgun (WGS) entry which is preliminary data.</text>
</comment>
<keyword evidence="8" id="KW-0378">Hydrolase</keyword>
<keyword evidence="4" id="KW-0540">Nuclease</keyword>
<feature type="compositionally biased region" description="Pro residues" evidence="13">
    <location>
        <begin position="590"/>
        <end position="600"/>
    </location>
</feature>
<feature type="compositionally biased region" description="Low complexity" evidence="13">
    <location>
        <begin position="561"/>
        <end position="572"/>
    </location>
</feature>
<dbReference type="PRINTS" id="PR00853">
    <property type="entry name" value="XPGRADSUPER"/>
</dbReference>
<evidence type="ECO:0000313" key="17">
    <source>
        <dbReference type="Proteomes" id="UP000813824"/>
    </source>
</evidence>
<feature type="compositionally biased region" description="Polar residues" evidence="13">
    <location>
        <begin position="497"/>
        <end position="507"/>
    </location>
</feature>
<dbReference type="GO" id="GO:0003697">
    <property type="term" value="F:single-stranded DNA binding"/>
    <property type="evidence" value="ECO:0007669"/>
    <property type="project" value="InterPro"/>
</dbReference>
<keyword evidence="9" id="KW-0460">Magnesium</keyword>
<dbReference type="GO" id="GO:0016788">
    <property type="term" value="F:hydrolase activity, acting on ester bonds"/>
    <property type="evidence" value="ECO:0007669"/>
    <property type="project" value="InterPro"/>
</dbReference>
<dbReference type="CDD" id="cd09904">
    <property type="entry name" value="H3TH_XPG"/>
    <property type="match status" value="1"/>
</dbReference>
<evidence type="ECO:0000256" key="13">
    <source>
        <dbReference type="SAM" id="MobiDB-lite"/>
    </source>
</evidence>
<evidence type="ECO:0000256" key="5">
    <source>
        <dbReference type="ARBA" id="ARBA00022723"/>
    </source>
</evidence>
<accession>A0A8K0UI20</accession>
<dbReference type="GO" id="GO:0004520">
    <property type="term" value="F:DNA endonuclease activity"/>
    <property type="evidence" value="ECO:0007669"/>
    <property type="project" value="TreeGrafter"/>
</dbReference>
<evidence type="ECO:0000256" key="2">
    <source>
        <dbReference type="ARBA" id="ARBA00004123"/>
    </source>
</evidence>
<dbReference type="SMART" id="SM00485">
    <property type="entry name" value="XPGN"/>
    <property type="match status" value="1"/>
</dbReference>
<dbReference type="Proteomes" id="UP000813824">
    <property type="component" value="Unassembled WGS sequence"/>
</dbReference>
<feature type="compositionally biased region" description="Acidic residues" evidence="13">
    <location>
        <begin position="611"/>
        <end position="620"/>
    </location>
</feature>
<dbReference type="Gene3D" id="3.40.50.1010">
    <property type="entry name" value="5'-nuclease"/>
    <property type="match status" value="2"/>
</dbReference>
<protein>
    <submittedName>
        <fullName evidence="16">PIN domain-like protein</fullName>
    </submittedName>
</protein>
<dbReference type="AlphaFoldDB" id="A0A8K0UI20"/>
<dbReference type="InterPro" id="IPR001044">
    <property type="entry name" value="XPG/Rad2_eukaryotes"/>
</dbReference>
<name>A0A8K0UI20_9AGAR</name>
<keyword evidence="12" id="KW-0175">Coiled coil</keyword>
<evidence type="ECO:0000256" key="4">
    <source>
        <dbReference type="ARBA" id="ARBA00022722"/>
    </source>
</evidence>
<feature type="compositionally biased region" description="Pro residues" evidence="13">
    <location>
        <begin position="680"/>
        <end position="693"/>
    </location>
</feature>
<sequence>MGVKSLWTLLEPVGRPVPLETMEGKAMAIDSSIWIYQFQATMRDKEGRGLVNAHLVGFLRRITKLLFYGIKPVFVFDGGAPALKRATISERKNKKAGAAASHAKIAERLLAAQMRREAVNQIQAQSSKGKGKATTLDDQEVVYMEDLLNPALPKTPARGLAETNTSPQSSGKKRWRDHDPYRLPDVDMDHMVAQATRSNAPDPRLATEDELRAFIDEMKPEDFDVTSPAFRELPTEVQYEIIGDLRLRSRQTSYKRLQNMLRNAKTPLDFSKEQIKNLKQRNSLTQQLLTTTDSIGKAHVEIPIRIASERNRQYLLIKNEGEAGGWVLGIRDEGTRAKPIEIDQDPVKPSPPKPAQAPADGDDDDSDMEMEEVEIVAPSYDPDLREYRRSMALSALAERYSPKKLAPLTTKKVGRKPNSKPLFALDERDPDAAATLDDEDLQVIAAMQRSLEDTEEDDMQRAIEESTAIARQGSSFAGPSDMASSSSHSAFNTTASYSTPRRSSQTLPPVARDLDSDDDLYASPTRLETALSIANAGPSHTRPTTSPRNSMFGLPTLLVEPSQSPKSSFKSFPSPPSDIPKITPRVRPRPLSPPPPPPSEPVAFSPVVISSDEDDDDMEEVVALPTSAQSVNAESPILLDDVLPQIPSPIPSPIARPVPLDDAGFSALDATERTLAQEQPSPPQPIHDQPPPVDSDSDSDEHSTRWSRSPSPTIQAIPADDDNAQRPTDNDGGDWDAANEMDPHAEEGEYARFMSQVRGKDLESVRQEIDEEIQSLNQQRKVAMRDSEDITQQMISQIMMMLRLFGIPYITAPMEAEAQCAELLNLELVDGIITDDSDVFLFGGGRVFKNMFNQSKTVECFLSSDLERELGLERDKLIRLAYLLGSDYTEGLPGVGPVVAMELLAEFGGHDALHKFKDWWRRVQSGKDTATESNTKFRRRFKKRFKDLFLPEDWPNPAVRDAYYHPTVDSSEEPFKWGLPDLDALREFFNSELGWNQGKVDDQLLPIIQKMSKRTQQGAINKQGNLLGFFDVPAGGSAPRKRQAYSSKRLQQVVADFRKKQSANGGAAGSSGNASLAGSVSNSEGEDEERPKKRKKTAAKGKERAVAGARGTGKRGGRGRGRGRGRGSVGSKGGRKSSKKAEDGSESGDGSEAEDEFKESGRTGSPPPVLNVELRPRPKPRPIKRSQPPQEGSAEGEGDELEAN</sequence>